<comment type="caution">
    <text evidence="1">The sequence shown here is derived from an EMBL/GenBank/DDBJ whole genome shotgun (WGS) entry which is preliminary data.</text>
</comment>
<evidence type="ECO:0000313" key="1">
    <source>
        <dbReference type="EMBL" id="KAK5965652.1"/>
    </source>
</evidence>
<dbReference type="AlphaFoldDB" id="A0AAN8F137"/>
<proteinExistence type="predicted"/>
<reference evidence="1 2" key="1">
    <citation type="submission" date="2019-10" db="EMBL/GenBank/DDBJ databases">
        <title>Assembly and Annotation for the nematode Trichostrongylus colubriformis.</title>
        <authorList>
            <person name="Martin J."/>
        </authorList>
    </citation>
    <scope>NUCLEOTIDE SEQUENCE [LARGE SCALE GENOMIC DNA]</scope>
    <source>
        <strain evidence="1">G859</strain>
        <tissue evidence="1">Whole worm</tissue>
    </source>
</reference>
<sequence length="23" mass="2616">MCIISHEKLTKNTLQPFPSFPAI</sequence>
<name>A0AAN8F137_TRICO</name>
<dbReference type="Proteomes" id="UP001331761">
    <property type="component" value="Unassembled WGS sequence"/>
</dbReference>
<keyword evidence="2" id="KW-1185">Reference proteome</keyword>
<protein>
    <submittedName>
        <fullName evidence="1">Uncharacterized protein</fullName>
    </submittedName>
</protein>
<evidence type="ECO:0000313" key="2">
    <source>
        <dbReference type="Proteomes" id="UP001331761"/>
    </source>
</evidence>
<accession>A0AAN8F137</accession>
<organism evidence="1 2">
    <name type="scientific">Trichostrongylus colubriformis</name>
    <name type="common">Black scour worm</name>
    <dbReference type="NCBI Taxonomy" id="6319"/>
    <lineage>
        <taxon>Eukaryota</taxon>
        <taxon>Metazoa</taxon>
        <taxon>Ecdysozoa</taxon>
        <taxon>Nematoda</taxon>
        <taxon>Chromadorea</taxon>
        <taxon>Rhabditida</taxon>
        <taxon>Rhabditina</taxon>
        <taxon>Rhabditomorpha</taxon>
        <taxon>Strongyloidea</taxon>
        <taxon>Trichostrongylidae</taxon>
        <taxon>Trichostrongylus</taxon>
    </lineage>
</organism>
<dbReference type="EMBL" id="WIXE01024385">
    <property type="protein sequence ID" value="KAK5965652.1"/>
    <property type="molecule type" value="Genomic_DNA"/>
</dbReference>
<gene>
    <name evidence="1" type="ORF">GCK32_022255</name>
</gene>